<feature type="region of interest" description="Disordered" evidence="1">
    <location>
        <begin position="62"/>
        <end position="111"/>
    </location>
</feature>
<feature type="region of interest" description="Disordered" evidence="1">
    <location>
        <begin position="1"/>
        <end position="44"/>
    </location>
</feature>
<dbReference type="AlphaFoldDB" id="W4K1T0"/>
<dbReference type="InParanoid" id="W4K1T0"/>
<feature type="compositionally biased region" description="Basic and acidic residues" evidence="1">
    <location>
        <begin position="571"/>
        <end position="585"/>
    </location>
</feature>
<dbReference type="HOGENOM" id="CLU_454960_0_0_1"/>
<feature type="compositionally biased region" description="Polar residues" evidence="1">
    <location>
        <begin position="321"/>
        <end position="347"/>
    </location>
</feature>
<sequence length="600" mass="64918">MPVLHPQPTNSDKKVNGGVKSIEESKAERQQRHQARFRDRGGIFVPSTTNDLVGILLSRKFNAESPRKVRSSPRKSKGRASTTAIGSTAKRNIKPETPRITPATQKSGSVVEVNVESSAKVVPKKGTRRKSRVSTASTKSALPERYVSILAAISPIYVGGEGDVADIPKTVTKPSQSKARGIAPKSSKSATARIAEIINLTIPTPVMTKVRKIPESKLLKEEEGSQEDSPKATQLVFQAQHATKASDDYGGTVAKKPASKKAAGPKKTVIKSSVREHTLQTTQGKGRPKKNPLEDGGSVQTKTRTGQSKQSSKNQPSQNNVLSLTQPPSHSIPTATSPRQSSPESLHSSTATTSSASTSRQTQAPTSRATSYTTPESDFVPNRKNQKPLRNPIKSKPKARSAVARGLPPIAETGGAGEVSVGVVEEEAPYSELLPGSDKSVEVPLVEVMKLQILARRKGKEKAQPAVEPDPPARGSNTKKRARKLSEVEEELKVAPAKKRAKSVSRNVGDAAPLKKRNAQRNHDAQEDEAHEQDVPRQSKKRKNASEMRRQNKRARGQSQLEQDNEPSSSGDKENIVFKNAREAPQRSPVKPRSTCKDQT</sequence>
<feature type="compositionally biased region" description="Low complexity" evidence="1">
    <location>
        <begin position="307"/>
        <end position="320"/>
    </location>
</feature>
<feature type="compositionally biased region" description="Basic and acidic residues" evidence="1">
    <location>
        <begin position="484"/>
        <end position="493"/>
    </location>
</feature>
<organism evidence="2 3">
    <name type="scientific">Heterobasidion irregulare (strain TC 32-1)</name>
    <dbReference type="NCBI Taxonomy" id="747525"/>
    <lineage>
        <taxon>Eukaryota</taxon>
        <taxon>Fungi</taxon>
        <taxon>Dikarya</taxon>
        <taxon>Basidiomycota</taxon>
        <taxon>Agaricomycotina</taxon>
        <taxon>Agaricomycetes</taxon>
        <taxon>Russulales</taxon>
        <taxon>Bondarzewiaceae</taxon>
        <taxon>Heterobasidion</taxon>
        <taxon>Heterobasidion annosum species complex</taxon>
    </lineage>
</organism>
<evidence type="ECO:0000313" key="2">
    <source>
        <dbReference type="EMBL" id="ETW79767.1"/>
    </source>
</evidence>
<feature type="compositionally biased region" description="Low complexity" evidence="1">
    <location>
        <begin position="254"/>
        <end position="267"/>
    </location>
</feature>
<evidence type="ECO:0000256" key="1">
    <source>
        <dbReference type="SAM" id="MobiDB-lite"/>
    </source>
</evidence>
<name>W4K1T0_HETIT</name>
<feature type="compositionally biased region" description="Polar residues" evidence="1">
    <location>
        <begin position="231"/>
        <end position="243"/>
    </location>
</feature>
<gene>
    <name evidence="2" type="ORF">HETIRDRAFT_428192</name>
</gene>
<dbReference type="RefSeq" id="XP_009548323.1">
    <property type="nucleotide sequence ID" value="XM_009550028.1"/>
</dbReference>
<keyword evidence="3" id="KW-1185">Reference proteome</keyword>
<feature type="compositionally biased region" description="Basic and acidic residues" evidence="1">
    <location>
        <begin position="11"/>
        <end position="41"/>
    </location>
</feature>
<dbReference type="Proteomes" id="UP000030671">
    <property type="component" value="Unassembled WGS sequence"/>
</dbReference>
<evidence type="ECO:0000313" key="3">
    <source>
        <dbReference type="Proteomes" id="UP000030671"/>
    </source>
</evidence>
<feature type="compositionally biased region" description="Polar residues" evidence="1">
    <location>
        <begin position="557"/>
        <end position="570"/>
    </location>
</feature>
<accession>W4K1T0</accession>
<dbReference type="eggNOG" id="ENOG502RUZP">
    <property type="taxonomic scope" value="Eukaryota"/>
</dbReference>
<dbReference type="KEGG" id="hir:HETIRDRAFT_428192"/>
<reference evidence="2 3" key="1">
    <citation type="journal article" date="2012" name="New Phytol.">
        <title>Insight into trade-off between wood decay and parasitism from the genome of a fungal forest pathogen.</title>
        <authorList>
            <person name="Olson A."/>
            <person name="Aerts A."/>
            <person name="Asiegbu F."/>
            <person name="Belbahri L."/>
            <person name="Bouzid O."/>
            <person name="Broberg A."/>
            <person name="Canback B."/>
            <person name="Coutinho P.M."/>
            <person name="Cullen D."/>
            <person name="Dalman K."/>
            <person name="Deflorio G."/>
            <person name="van Diepen L.T."/>
            <person name="Dunand C."/>
            <person name="Duplessis S."/>
            <person name="Durling M."/>
            <person name="Gonthier P."/>
            <person name="Grimwood J."/>
            <person name="Fossdal C.G."/>
            <person name="Hansson D."/>
            <person name="Henrissat B."/>
            <person name="Hietala A."/>
            <person name="Himmelstrand K."/>
            <person name="Hoffmeister D."/>
            <person name="Hogberg N."/>
            <person name="James T.Y."/>
            <person name="Karlsson M."/>
            <person name="Kohler A."/>
            <person name="Kues U."/>
            <person name="Lee Y.H."/>
            <person name="Lin Y.C."/>
            <person name="Lind M."/>
            <person name="Lindquist E."/>
            <person name="Lombard V."/>
            <person name="Lucas S."/>
            <person name="Lunden K."/>
            <person name="Morin E."/>
            <person name="Murat C."/>
            <person name="Park J."/>
            <person name="Raffaello T."/>
            <person name="Rouze P."/>
            <person name="Salamov A."/>
            <person name="Schmutz J."/>
            <person name="Solheim H."/>
            <person name="Stahlberg J."/>
            <person name="Velez H."/>
            <person name="de Vries R.P."/>
            <person name="Wiebenga A."/>
            <person name="Woodward S."/>
            <person name="Yakovlev I."/>
            <person name="Garbelotto M."/>
            <person name="Martin F."/>
            <person name="Grigoriev I.V."/>
            <person name="Stenlid J."/>
        </authorList>
    </citation>
    <scope>NUCLEOTIDE SEQUENCE [LARGE SCALE GENOMIC DNA]</scope>
    <source>
        <strain evidence="2 3">TC 32-1</strain>
    </source>
</reference>
<dbReference type="GeneID" id="20674257"/>
<feature type="region of interest" description="Disordered" evidence="1">
    <location>
        <begin position="456"/>
        <end position="600"/>
    </location>
</feature>
<feature type="compositionally biased region" description="Low complexity" evidence="1">
    <location>
        <begin position="348"/>
        <end position="368"/>
    </location>
</feature>
<dbReference type="STRING" id="747525.W4K1T0"/>
<feature type="compositionally biased region" description="Basic residues" evidence="1">
    <location>
        <begin position="68"/>
        <end position="78"/>
    </location>
</feature>
<dbReference type="OrthoDB" id="3047765at2759"/>
<protein>
    <submittedName>
        <fullName evidence="2">Uncharacterized protein</fullName>
    </submittedName>
</protein>
<proteinExistence type="predicted"/>
<feature type="compositionally biased region" description="Polar residues" evidence="1">
    <location>
        <begin position="80"/>
        <end position="90"/>
    </location>
</feature>
<dbReference type="EMBL" id="KI925460">
    <property type="protein sequence ID" value="ETW79767.1"/>
    <property type="molecule type" value="Genomic_DNA"/>
</dbReference>
<feature type="region of interest" description="Disordered" evidence="1">
    <location>
        <begin position="217"/>
        <end position="420"/>
    </location>
</feature>